<dbReference type="InterPro" id="IPR050426">
    <property type="entry name" value="Glycosyltransferase_28"/>
</dbReference>
<evidence type="ECO:0000313" key="4">
    <source>
        <dbReference type="Proteomes" id="UP000245624"/>
    </source>
</evidence>
<gene>
    <name evidence="3" type="ORF">DLJ74_06275</name>
</gene>
<dbReference type="OrthoDB" id="6620093at2"/>
<dbReference type="PANTHER" id="PTHR48050:SF13">
    <property type="entry name" value="STEROL 3-BETA-GLUCOSYLTRANSFERASE UGT80A2"/>
    <property type="match status" value="1"/>
</dbReference>
<evidence type="ECO:0000313" key="3">
    <source>
        <dbReference type="EMBL" id="PWU69572.1"/>
    </source>
</evidence>
<dbReference type="FunFam" id="3.40.50.2000:FF:000072">
    <property type="entry name" value="Glycosyl transferase"/>
    <property type="match status" value="1"/>
</dbReference>
<dbReference type="NCBIfam" id="TIGR01426">
    <property type="entry name" value="MGT"/>
    <property type="match status" value="1"/>
</dbReference>
<dbReference type="EMBL" id="QGTD01000005">
    <property type="protein sequence ID" value="PWU69572.1"/>
    <property type="molecule type" value="Genomic_DNA"/>
</dbReference>
<keyword evidence="4" id="KW-1185">Reference proteome</keyword>
<comment type="similarity">
    <text evidence="1">Belongs to the UDP-glycosyltransferase family.</text>
</comment>
<dbReference type="SUPFAM" id="SSF53756">
    <property type="entry name" value="UDP-Glycosyltransferase/glycogen phosphorylase"/>
    <property type="match status" value="1"/>
</dbReference>
<protein>
    <submittedName>
        <fullName evidence="3">Glucosyltransferase</fullName>
    </submittedName>
</protein>
<dbReference type="Gene3D" id="3.40.50.2000">
    <property type="entry name" value="Glycogen Phosphorylase B"/>
    <property type="match status" value="2"/>
</dbReference>
<dbReference type="Pfam" id="PF00201">
    <property type="entry name" value="UDPGT"/>
    <property type="match status" value="1"/>
</dbReference>
<dbReference type="GO" id="GO:0016758">
    <property type="term" value="F:hexosyltransferase activity"/>
    <property type="evidence" value="ECO:0007669"/>
    <property type="project" value="InterPro"/>
</dbReference>
<reference evidence="3 4" key="1">
    <citation type="submission" date="2018-05" db="EMBL/GenBank/DDBJ databases">
        <title>Genomic analysis of Gracilibacillus dipsosauri DD1 reveals novel features of a salt-tolerant amylase.</title>
        <authorList>
            <person name="Deutch C.E."/>
            <person name="Yang S."/>
        </authorList>
    </citation>
    <scope>NUCLEOTIDE SEQUENCE [LARGE SCALE GENOMIC DNA]</scope>
    <source>
        <strain evidence="3 4">DD1</strain>
    </source>
</reference>
<organism evidence="3 4">
    <name type="scientific">Gracilibacillus dipsosauri</name>
    <dbReference type="NCBI Taxonomy" id="178340"/>
    <lineage>
        <taxon>Bacteria</taxon>
        <taxon>Bacillati</taxon>
        <taxon>Bacillota</taxon>
        <taxon>Bacilli</taxon>
        <taxon>Bacillales</taxon>
        <taxon>Bacillaceae</taxon>
        <taxon>Gracilibacillus</taxon>
    </lineage>
</organism>
<dbReference type="GO" id="GO:0017000">
    <property type="term" value="P:antibiotic biosynthetic process"/>
    <property type="evidence" value="ECO:0007669"/>
    <property type="project" value="UniProtKB-ARBA"/>
</dbReference>
<evidence type="ECO:0000256" key="2">
    <source>
        <dbReference type="ARBA" id="ARBA00022679"/>
    </source>
</evidence>
<name>A0A317L196_9BACI</name>
<sequence>MSKIVFFSIPAHGHTNPTIPVVSELVHQGHSVQYYSFKEFQEKIEGAGAYFVPCDSFLPPMSQKELDRKAGKDFAALIEMVADTTIALDEKVCTELTAFKPDCIISDSLCFWGKLFANKLNVPYICSTTTFAFNKYTAKLMKRDIKEIVKMIIGMPRIKRKIKELNKYGYPVDSFLSLIQNDNETDTIVYTTKKFQPMANTFSNKYSFIGPSIASSSKLQEVSKERKVIYISLGTVLHQNHAFYQNCIKAFANSGDEVVMSVGEKTKIESLGAIPNHFTVKNKVDQLAVLQKADVFITHCGMNSVHESLYFGVPMVLFPQHSEQRMIANRVKELGAGVELKGIHPKYLAKAVDTMFNNQTFLENAEKLAEDFRHSGGVEEAVRVIQDKIDNSRLL</sequence>
<dbReference type="PANTHER" id="PTHR48050">
    <property type="entry name" value="STEROL 3-BETA-GLUCOSYLTRANSFERASE"/>
    <property type="match status" value="1"/>
</dbReference>
<dbReference type="RefSeq" id="WP_109983789.1">
    <property type="nucleotide sequence ID" value="NZ_QGTD01000005.1"/>
</dbReference>
<proteinExistence type="inferred from homology"/>
<dbReference type="AlphaFoldDB" id="A0A317L196"/>
<evidence type="ECO:0000256" key="1">
    <source>
        <dbReference type="ARBA" id="ARBA00009995"/>
    </source>
</evidence>
<accession>A0A317L196</accession>
<dbReference type="Proteomes" id="UP000245624">
    <property type="component" value="Unassembled WGS sequence"/>
</dbReference>
<dbReference type="InterPro" id="IPR006326">
    <property type="entry name" value="UDPGT_MGT-like"/>
</dbReference>
<dbReference type="InterPro" id="IPR002213">
    <property type="entry name" value="UDP_glucos_trans"/>
</dbReference>
<comment type="caution">
    <text evidence="3">The sequence shown here is derived from an EMBL/GenBank/DDBJ whole genome shotgun (WGS) entry which is preliminary data.</text>
</comment>
<keyword evidence="2 3" id="KW-0808">Transferase</keyword>
<dbReference type="GO" id="GO:0008194">
    <property type="term" value="F:UDP-glycosyltransferase activity"/>
    <property type="evidence" value="ECO:0007669"/>
    <property type="project" value="InterPro"/>
</dbReference>
<dbReference type="CDD" id="cd03784">
    <property type="entry name" value="GT1_Gtf-like"/>
    <property type="match status" value="1"/>
</dbReference>